<protein>
    <submittedName>
        <fullName evidence="3">Uncharacterized protein LOC111485037</fullName>
    </submittedName>
</protein>
<dbReference type="RefSeq" id="XP_022987494.1">
    <property type="nucleotide sequence ID" value="XM_023131726.1"/>
</dbReference>
<dbReference type="GeneID" id="111485037"/>
<reference evidence="3" key="1">
    <citation type="submission" date="2025-08" db="UniProtKB">
        <authorList>
            <consortium name="RefSeq"/>
        </authorList>
    </citation>
    <scope>IDENTIFICATION</scope>
    <source>
        <tissue evidence="3">Young leaves</tissue>
    </source>
</reference>
<gene>
    <name evidence="3" type="primary">LOC111485037</name>
</gene>
<feature type="region of interest" description="Disordered" evidence="1">
    <location>
        <begin position="114"/>
        <end position="171"/>
    </location>
</feature>
<feature type="compositionally biased region" description="Basic and acidic residues" evidence="1">
    <location>
        <begin position="126"/>
        <end position="138"/>
    </location>
</feature>
<evidence type="ECO:0000256" key="1">
    <source>
        <dbReference type="SAM" id="MobiDB-lite"/>
    </source>
</evidence>
<name>A0A6J1JJ17_CUCMA</name>
<keyword evidence="2" id="KW-1185">Reference proteome</keyword>
<feature type="compositionally biased region" description="Polar residues" evidence="1">
    <location>
        <begin position="116"/>
        <end position="125"/>
    </location>
</feature>
<dbReference type="OrthoDB" id="1684445at2759"/>
<dbReference type="AlphaFoldDB" id="A0A6J1JJ17"/>
<feature type="region of interest" description="Disordered" evidence="1">
    <location>
        <begin position="54"/>
        <end position="100"/>
    </location>
</feature>
<sequence length="185" mass="20503">MGNDHRLHPSENPFSLLQANELFVHKILSRNSSVGRSARLPACRLPGQIPFIWEAQPGLPKDKPSENLHPPPPPNYVDGTSKTPHQVPKQQEAAKIWSWMKPRKKLRNVVKKNGAFGSSSSSRPHVNQESEFCRKSNDESSSSTTPSSLSCISHSLSSSSSSSNGYARRRSKLSSLAKGFLRWAF</sequence>
<dbReference type="PANTHER" id="PTHR33257:SF58">
    <property type="entry name" value="REJ DOMAIN-CONTAINING PROTEIN"/>
    <property type="match status" value="1"/>
</dbReference>
<feature type="compositionally biased region" description="Low complexity" evidence="1">
    <location>
        <begin position="140"/>
        <end position="163"/>
    </location>
</feature>
<organism evidence="2 3">
    <name type="scientific">Cucurbita maxima</name>
    <name type="common">Pumpkin</name>
    <name type="synonym">Winter squash</name>
    <dbReference type="NCBI Taxonomy" id="3661"/>
    <lineage>
        <taxon>Eukaryota</taxon>
        <taxon>Viridiplantae</taxon>
        <taxon>Streptophyta</taxon>
        <taxon>Embryophyta</taxon>
        <taxon>Tracheophyta</taxon>
        <taxon>Spermatophyta</taxon>
        <taxon>Magnoliopsida</taxon>
        <taxon>eudicotyledons</taxon>
        <taxon>Gunneridae</taxon>
        <taxon>Pentapetalae</taxon>
        <taxon>rosids</taxon>
        <taxon>fabids</taxon>
        <taxon>Cucurbitales</taxon>
        <taxon>Cucurbitaceae</taxon>
        <taxon>Cucurbiteae</taxon>
        <taxon>Cucurbita</taxon>
    </lineage>
</organism>
<evidence type="ECO:0000313" key="2">
    <source>
        <dbReference type="Proteomes" id="UP000504608"/>
    </source>
</evidence>
<evidence type="ECO:0000313" key="3">
    <source>
        <dbReference type="RefSeq" id="XP_022987494.1"/>
    </source>
</evidence>
<dbReference type="Proteomes" id="UP000504608">
    <property type="component" value="Unplaced"/>
</dbReference>
<proteinExistence type="predicted"/>
<accession>A0A6J1JJ17</accession>
<dbReference type="PANTHER" id="PTHR33257">
    <property type="entry name" value="OS05G0165500 PROTEIN"/>
    <property type="match status" value="1"/>
</dbReference>
<dbReference type="KEGG" id="cmax:111485037"/>